<feature type="active site" evidence="4">
    <location>
        <position position="172"/>
    </location>
</feature>
<evidence type="ECO:0000256" key="2">
    <source>
        <dbReference type="ARBA" id="ARBA00023002"/>
    </source>
</evidence>
<evidence type="ECO:0000256" key="1">
    <source>
        <dbReference type="ARBA" id="ARBA00009080"/>
    </source>
</evidence>
<name>A0A6L7GVE2_9ACTN</name>
<dbReference type="GO" id="GO:0016491">
    <property type="term" value="F:oxidoreductase activity"/>
    <property type="evidence" value="ECO:0007669"/>
    <property type="project" value="UniProtKB-KW"/>
</dbReference>
<dbReference type="GO" id="GO:0051287">
    <property type="term" value="F:NAD binding"/>
    <property type="evidence" value="ECO:0007669"/>
    <property type="project" value="InterPro"/>
</dbReference>
<sequence>MNPADKRIGVVGLGIMGSAISKHLLRRGYPVSGFDVDKQRLDEFASAGGDARTCAADVAENSDIVIASLPSAAALRVITDELKEAKAPGLVLVETSTLDAADKIVARDELSDVGVVVLDCPLSGTGAQARDGDLVAFVSGDEQATDDVAPVLETFCRETVRLGEFGAGTTTKLIANLLVAVHTFAAAEALTLADRAGLRLEQIISALAGSAADSRMLQVRGPVIARRSWQEPSMRLELFLKDLALITSFAQSVDAQLPLFTTTQEYFRQAADAGLGSYDSAAVAALLRDDLE</sequence>
<dbReference type="Pfam" id="PF03446">
    <property type="entry name" value="NAD_binding_2"/>
    <property type="match status" value="1"/>
</dbReference>
<evidence type="ECO:0000259" key="5">
    <source>
        <dbReference type="Pfam" id="PF03446"/>
    </source>
</evidence>
<comment type="caution">
    <text evidence="7">The sequence shown here is derived from an EMBL/GenBank/DDBJ whole genome shotgun (WGS) entry which is preliminary data.</text>
</comment>
<dbReference type="PIRSF" id="PIRSF000103">
    <property type="entry name" value="HIBADH"/>
    <property type="match status" value="1"/>
</dbReference>
<dbReference type="PANTHER" id="PTHR43060:SF15">
    <property type="entry name" value="3-HYDROXYISOBUTYRATE DEHYDROGENASE-LIKE 1, MITOCHONDRIAL-RELATED"/>
    <property type="match status" value="1"/>
</dbReference>
<gene>
    <name evidence="7" type="ORF">GIY30_21210</name>
</gene>
<dbReference type="SUPFAM" id="SSF48179">
    <property type="entry name" value="6-phosphogluconate dehydrogenase C-terminal domain-like"/>
    <property type="match status" value="1"/>
</dbReference>
<feature type="domain" description="6-phosphogluconate dehydrogenase NADP-binding" evidence="5">
    <location>
        <begin position="7"/>
        <end position="160"/>
    </location>
</feature>
<dbReference type="InterPro" id="IPR036291">
    <property type="entry name" value="NAD(P)-bd_dom_sf"/>
</dbReference>
<evidence type="ECO:0000313" key="8">
    <source>
        <dbReference type="Proteomes" id="UP000475545"/>
    </source>
</evidence>
<evidence type="ECO:0000313" key="7">
    <source>
        <dbReference type="EMBL" id="MXP23860.1"/>
    </source>
</evidence>
<dbReference type="InterPro" id="IPR015815">
    <property type="entry name" value="HIBADH-related"/>
</dbReference>
<dbReference type="AlphaFoldDB" id="A0A6L7GVE2"/>
<keyword evidence="2" id="KW-0560">Oxidoreductase</keyword>
<dbReference type="SUPFAM" id="SSF51735">
    <property type="entry name" value="NAD(P)-binding Rossmann-fold domains"/>
    <property type="match status" value="1"/>
</dbReference>
<dbReference type="InterPro" id="IPR013328">
    <property type="entry name" value="6PGD_dom2"/>
</dbReference>
<dbReference type="Pfam" id="PF14833">
    <property type="entry name" value="NAD_binding_11"/>
    <property type="match status" value="1"/>
</dbReference>
<keyword evidence="3" id="KW-0520">NAD</keyword>
<accession>A0A6L7GVE2</accession>
<evidence type="ECO:0000256" key="4">
    <source>
        <dbReference type="PIRSR" id="PIRSR000103-1"/>
    </source>
</evidence>
<feature type="domain" description="3-hydroxyisobutyrate dehydrogenase-like NAD-binding" evidence="6">
    <location>
        <begin position="166"/>
        <end position="286"/>
    </location>
</feature>
<dbReference type="PANTHER" id="PTHR43060">
    <property type="entry name" value="3-HYDROXYISOBUTYRATE DEHYDROGENASE-LIKE 1, MITOCHONDRIAL-RELATED"/>
    <property type="match status" value="1"/>
</dbReference>
<dbReference type="GO" id="GO:0050661">
    <property type="term" value="F:NADP binding"/>
    <property type="evidence" value="ECO:0007669"/>
    <property type="project" value="InterPro"/>
</dbReference>
<reference evidence="7 8" key="1">
    <citation type="submission" date="2019-11" db="EMBL/GenBank/DDBJ databases">
        <title>Gordonia sp. nov., a novel actinobacterium isolated from mangrove soil in Hainan.</title>
        <authorList>
            <person name="Huang X."/>
            <person name="Xie Y."/>
            <person name="Chu X."/>
            <person name="Xiao K."/>
        </authorList>
    </citation>
    <scope>NUCLEOTIDE SEQUENCE [LARGE SCALE GENOMIC DNA]</scope>
    <source>
        <strain evidence="7 8">HNM0687</strain>
    </source>
</reference>
<comment type="similarity">
    <text evidence="1">Belongs to the HIBADH-related family.</text>
</comment>
<dbReference type="Gene3D" id="1.10.1040.10">
    <property type="entry name" value="N-(1-d-carboxylethyl)-l-norvaline Dehydrogenase, domain 2"/>
    <property type="match status" value="1"/>
</dbReference>
<dbReference type="InterPro" id="IPR006115">
    <property type="entry name" value="6PGDH_NADP-bd"/>
</dbReference>
<dbReference type="RefSeq" id="WP_160904056.1">
    <property type="nucleotide sequence ID" value="NZ_CP102850.1"/>
</dbReference>
<evidence type="ECO:0000256" key="3">
    <source>
        <dbReference type="ARBA" id="ARBA00023027"/>
    </source>
</evidence>
<dbReference type="Proteomes" id="UP000475545">
    <property type="component" value="Unassembled WGS sequence"/>
</dbReference>
<organism evidence="7 8">
    <name type="scientific">Gordonia mangrovi</name>
    <dbReference type="NCBI Taxonomy" id="2665643"/>
    <lineage>
        <taxon>Bacteria</taxon>
        <taxon>Bacillati</taxon>
        <taxon>Actinomycetota</taxon>
        <taxon>Actinomycetes</taxon>
        <taxon>Mycobacteriales</taxon>
        <taxon>Gordoniaceae</taxon>
        <taxon>Gordonia</taxon>
    </lineage>
</organism>
<keyword evidence="8" id="KW-1185">Reference proteome</keyword>
<proteinExistence type="inferred from homology"/>
<dbReference type="InterPro" id="IPR029154">
    <property type="entry name" value="HIBADH-like_NADP-bd"/>
</dbReference>
<evidence type="ECO:0000259" key="6">
    <source>
        <dbReference type="Pfam" id="PF14833"/>
    </source>
</evidence>
<protein>
    <submittedName>
        <fullName evidence="7">NAD-binding protein</fullName>
    </submittedName>
</protein>
<dbReference type="Gene3D" id="3.40.50.720">
    <property type="entry name" value="NAD(P)-binding Rossmann-like Domain"/>
    <property type="match status" value="1"/>
</dbReference>
<dbReference type="InterPro" id="IPR008927">
    <property type="entry name" value="6-PGluconate_DH-like_C_sf"/>
</dbReference>
<dbReference type="EMBL" id="WMBR01000007">
    <property type="protein sequence ID" value="MXP23860.1"/>
    <property type="molecule type" value="Genomic_DNA"/>
</dbReference>